<dbReference type="AlphaFoldDB" id="A0ABD4T1C4"/>
<sequence>MGPLGLVLCPPQKLLAIKHCSECCSLRRSVIPQAIREGIQNDSTRFNQIFVELVKKRGILFEPELMQQYGGAIALVKQAKLGAQLALRGKLSPFPSQIKNADTFRQALDKASKP</sequence>
<organism evidence="1 2">
    <name type="scientific">Lyngbya confervoides BDU141951</name>
    <dbReference type="NCBI Taxonomy" id="1574623"/>
    <lineage>
        <taxon>Bacteria</taxon>
        <taxon>Bacillati</taxon>
        <taxon>Cyanobacteriota</taxon>
        <taxon>Cyanophyceae</taxon>
        <taxon>Oscillatoriophycideae</taxon>
        <taxon>Oscillatoriales</taxon>
        <taxon>Microcoleaceae</taxon>
        <taxon>Lyngbya</taxon>
    </lineage>
</organism>
<dbReference type="EMBL" id="JTHE03000039">
    <property type="protein sequence ID" value="MCM1982443.1"/>
    <property type="molecule type" value="Genomic_DNA"/>
</dbReference>
<accession>A0ABD4T1C4</accession>
<gene>
    <name evidence="1" type="ORF">QQ91_0006335</name>
</gene>
<evidence type="ECO:0000313" key="2">
    <source>
        <dbReference type="Proteomes" id="UP000031561"/>
    </source>
</evidence>
<keyword evidence="2" id="KW-1185">Reference proteome</keyword>
<comment type="caution">
    <text evidence="1">The sequence shown here is derived from an EMBL/GenBank/DDBJ whole genome shotgun (WGS) entry which is preliminary data.</text>
</comment>
<evidence type="ECO:0000313" key="1">
    <source>
        <dbReference type="EMBL" id="MCM1982443.1"/>
    </source>
</evidence>
<dbReference type="Proteomes" id="UP000031561">
    <property type="component" value="Unassembled WGS sequence"/>
</dbReference>
<protein>
    <submittedName>
        <fullName evidence="1">Uncharacterized protein</fullName>
    </submittedName>
</protein>
<name>A0ABD4T1C4_9CYAN</name>
<proteinExistence type="predicted"/>
<reference evidence="1 2" key="1">
    <citation type="journal article" date="2015" name="Genome Announc.">
        <title>Draft Genome Sequence of Filamentous Marine Cyanobacterium Lyngbya confervoides Strain BDU141951.</title>
        <authorList>
            <person name="Chandrababunaidu M.M."/>
            <person name="Sen D."/>
            <person name="Tripathy S."/>
        </authorList>
    </citation>
    <scope>NUCLEOTIDE SEQUENCE [LARGE SCALE GENOMIC DNA]</scope>
    <source>
        <strain evidence="1 2">BDU141951</strain>
    </source>
</reference>
<dbReference type="RefSeq" id="WP_201277359.1">
    <property type="nucleotide sequence ID" value="NZ_JTHE03000039.1"/>
</dbReference>